<dbReference type="SUPFAM" id="SSF52540">
    <property type="entry name" value="P-loop containing nucleoside triphosphate hydrolases"/>
    <property type="match status" value="2"/>
</dbReference>
<evidence type="ECO:0000313" key="8">
    <source>
        <dbReference type="Proteomes" id="UP000321514"/>
    </source>
</evidence>
<dbReference type="NCBIfam" id="TIGR00345">
    <property type="entry name" value="GET3_arsA_TRC40"/>
    <property type="match status" value="2"/>
</dbReference>
<dbReference type="GO" id="GO:0016887">
    <property type="term" value="F:ATP hydrolysis activity"/>
    <property type="evidence" value="ECO:0007669"/>
    <property type="project" value="InterPro"/>
</dbReference>
<comment type="similarity">
    <text evidence="1">Belongs to the arsA ATPase family.</text>
</comment>
<gene>
    <name evidence="5" type="ORF">MFU01_48420</name>
    <name evidence="6" type="ORF">SAMN05443572_107288</name>
</gene>
<evidence type="ECO:0000313" key="6">
    <source>
        <dbReference type="EMBL" id="SEU26612.1"/>
    </source>
</evidence>
<dbReference type="PANTHER" id="PTHR10803">
    <property type="entry name" value="ARSENICAL PUMP-DRIVING ATPASE ARSENITE-TRANSLOCATING ATPASE"/>
    <property type="match status" value="1"/>
</dbReference>
<dbReference type="Proteomes" id="UP000321514">
    <property type="component" value="Unassembled WGS sequence"/>
</dbReference>
<evidence type="ECO:0000256" key="1">
    <source>
        <dbReference type="ARBA" id="ARBA00011040"/>
    </source>
</evidence>
<dbReference type="InterPro" id="IPR016300">
    <property type="entry name" value="ATPase_ArsA/GET3"/>
</dbReference>
<protein>
    <recommendedName>
        <fullName evidence="3">arsenite-transporting ATPase</fullName>
        <ecNumber evidence="3">7.3.2.7</ecNumber>
    </recommendedName>
</protein>
<dbReference type="EC" id="7.3.2.7" evidence="3"/>
<accession>A0A511T6K8</accession>
<sequence>MPPGGHKEGHNAMSDARVLHFFGGKGGVGKTTLAAAYALRLSEEAPKERVLLVSLDPVRSLSDLLKKKLGAKPTKLVAGKGEGGVWGLELEPAALLKPFLADYLPALKKAAVKGTHFTEEELGSLYQQAIPGLEELVALFHVVSLLDGEEFDRIIVDASPTSHTLRLFDLPVGLRKFLGLVRAGEKPTAATGKGKKAQEAAAAEPGFLEALGQKAEKLLALLKDPARTAFHLTALAEPVPEAQTRMLFTQLRERGLPVTEIVVNQVEDREGCPACQGRRGLQAPHVRKFQALDKTVPVHLLGRREVAPRGLDGVGLLAKAWAGGKETKALEFAAAEGPPALVRAPSMPPIAAPPLPPTRLIFFVGQGGVGKSSCAAAAAVTLTEKEGPVLLISTDPAHSLSDVLQSRLTDTETQVKGTKGLYARELDMAGWFNALRKRLKEKAEKAFEGAPKAGSEVPADLLYLRNLLECAPPGIDELAAMSVLTDALVQERFKRIVVDSSPVVNSVRVVELAQTAKTWLGALHTVLNKHRAKGLGELADDIAGMIKHAKRFEEALASPTEARFVVVTRGEDLAAARTERVVEYLKEKKLPVERILVNRVGPKSTCEKCENRRKLELNAAKAIEKKLGLPVTMAPALGRHPAGLRELKAFRTAWYALSPPAAKIKAA</sequence>
<evidence type="ECO:0000313" key="5">
    <source>
        <dbReference type="EMBL" id="GEN09805.1"/>
    </source>
</evidence>
<feature type="domain" description="ArsA/GET3 Anion-transporting ATPase-like" evidence="4">
    <location>
        <begin position="21"/>
        <end position="290"/>
    </location>
</feature>
<organism evidence="5 8">
    <name type="scientific">Myxococcus fulvus</name>
    <dbReference type="NCBI Taxonomy" id="33"/>
    <lineage>
        <taxon>Bacteria</taxon>
        <taxon>Pseudomonadati</taxon>
        <taxon>Myxococcota</taxon>
        <taxon>Myxococcia</taxon>
        <taxon>Myxococcales</taxon>
        <taxon>Cystobacterineae</taxon>
        <taxon>Myxococcaceae</taxon>
        <taxon>Myxococcus</taxon>
    </lineage>
</organism>
<comment type="catalytic activity">
    <reaction evidence="2">
        <text>arsenite(in) + ATP + H2O = arsenite(out) + ADP + phosphate + H(+)</text>
        <dbReference type="Rhea" id="RHEA:11348"/>
        <dbReference type="ChEBI" id="CHEBI:15377"/>
        <dbReference type="ChEBI" id="CHEBI:15378"/>
        <dbReference type="ChEBI" id="CHEBI:29242"/>
        <dbReference type="ChEBI" id="CHEBI:30616"/>
        <dbReference type="ChEBI" id="CHEBI:43474"/>
        <dbReference type="ChEBI" id="CHEBI:456216"/>
        <dbReference type="EC" id="7.3.2.7"/>
    </reaction>
</comment>
<evidence type="ECO:0000313" key="7">
    <source>
        <dbReference type="Proteomes" id="UP000183760"/>
    </source>
</evidence>
<reference evidence="6 7" key="1">
    <citation type="submission" date="2016-10" db="EMBL/GenBank/DDBJ databases">
        <authorList>
            <person name="Varghese N."/>
            <person name="Submissions S."/>
        </authorList>
    </citation>
    <scope>NUCLEOTIDE SEQUENCE [LARGE SCALE GENOMIC DNA]</scope>
    <source>
        <strain evidence="6 7">DSM 16525</strain>
    </source>
</reference>
<reference evidence="5 8" key="2">
    <citation type="submission" date="2019-07" db="EMBL/GenBank/DDBJ databases">
        <title>Whole genome shotgun sequence of Myxococcus fulvus NBRC 100333.</title>
        <authorList>
            <person name="Hosoyama A."/>
            <person name="Uohara A."/>
            <person name="Ohji S."/>
            <person name="Ichikawa N."/>
        </authorList>
    </citation>
    <scope>NUCLEOTIDE SEQUENCE [LARGE SCALE GENOMIC DNA]</scope>
    <source>
        <strain evidence="5 8">NBRC 100333</strain>
    </source>
</reference>
<dbReference type="InterPro" id="IPR027417">
    <property type="entry name" value="P-loop_NTPase"/>
</dbReference>
<dbReference type="GO" id="GO:0015446">
    <property type="term" value="F:ATPase-coupled arsenite transmembrane transporter activity"/>
    <property type="evidence" value="ECO:0007669"/>
    <property type="project" value="UniProtKB-EC"/>
</dbReference>
<dbReference type="CDD" id="cd02035">
    <property type="entry name" value="ArsA"/>
    <property type="match status" value="2"/>
</dbReference>
<dbReference type="Proteomes" id="UP000183760">
    <property type="component" value="Unassembled WGS sequence"/>
</dbReference>
<dbReference type="Pfam" id="PF02374">
    <property type="entry name" value="ArsA_ATPase"/>
    <property type="match status" value="2"/>
</dbReference>
<comment type="caution">
    <text evidence="5">The sequence shown here is derived from an EMBL/GenBank/DDBJ whole genome shotgun (WGS) entry which is preliminary data.</text>
</comment>
<feature type="domain" description="ArsA/GET3 Anion-transporting ATPase-like" evidence="4">
    <location>
        <begin position="358"/>
        <end position="652"/>
    </location>
</feature>
<dbReference type="PANTHER" id="PTHR10803:SF3">
    <property type="entry name" value="ATPASE GET3"/>
    <property type="match status" value="1"/>
</dbReference>
<dbReference type="STRING" id="1334629.MFUL124B02_20870"/>
<dbReference type="InterPro" id="IPR025723">
    <property type="entry name" value="ArsA/GET3_ATPase-like"/>
</dbReference>
<evidence type="ECO:0000256" key="3">
    <source>
        <dbReference type="ARBA" id="ARBA00066752"/>
    </source>
</evidence>
<dbReference type="Gene3D" id="3.40.50.300">
    <property type="entry name" value="P-loop containing nucleotide triphosphate hydrolases"/>
    <property type="match status" value="2"/>
</dbReference>
<keyword evidence="7" id="KW-1185">Reference proteome</keyword>
<dbReference type="EMBL" id="BJXR01000036">
    <property type="protein sequence ID" value="GEN09805.1"/>
    <property type="molecule type" value="Genomic_DNA"/>
</dbReference>
<keyword evidence="6" id="KW-0067">ATP-binding</keyword>
<dbReference type="EMBL" id="FOIB01000007">
    <property type="protein sequence ID" value="SEU26612.1"/>
    <property type="molecule type" value="Genomic_DNA"/>
</dbReference>
<dbReference type="AlphaFoldDB" id="A0A511T6K8"/>
<name>A0A511T6K8_MYXFU</name>
<evidence type="ECO:0000259" key="4">
    <source>
        <dbReference type="Pfam" id="PF02374"/>
    </source>
</evidence>
<keyword evidence="6" id="KW-0547">Nucleotide-binding</keyword>
<dbReference type="GO" id="GO:0005524">
    <property type="term" value="F:ATP binding"/>
    <property type="evidence" value="ECO:0007669"/>
    <property type="project" value="UniProtKB-KW"/>
</dbReference>
<evidence type="ECO:0000256" key="2">
    <source>
        <dbReference type="ARBA" id="ARBA00052296"/>
    </source>
</evidence>
<proteinExistence type="inferred from homology"/>